<evidence type="ECO:0000313" key="9">
    <source>
        <dbReference type="Proteomes" id="UP001138540"/>
    </source>
</evidence>
<reference evidence="8 9" key="1">
    <citation type="submission" date="2020-08" db="EMBL/GenBank/DDBJ databases">
        <title>Exploring microbial biodiversity for novel pathways involved in the catabolism of aromatic compounds derived from lignin.</title>
        <authorList>
            <person name="Elkins J."/>
        </authorList>
    </citation>
    <scope>NUCLEOTIDE SEQUENCE [LARGE SCALE GENOMIC DNA]</scope>
    <source>
        <strain evidence="8 9">B1D3A</strain>
    </source>
</reference>
<evidence type="ECO:0000256" key="3">
    <source>
        <dbReference type="ARBA" id="ARBA00022630"/>
    </source>
</evidence>
<dbReference type="InterPro" id="IPR007867">
    <property type="entry name" value="GMC_OxRtase_C"/>
</dbReference>
<keyword evidence="5" id="KW-0560">Oxidoreductase</keyword>
<dbReference type="PANTHER" id="PTHR42784:SF1">
    <property type="entry name" value="PYRANOSE 2-OXIDASE"/>
    <property type="match status" value="1"/>
</dbReference>
<comment type="caution">
    <text evidence="8">The sequence shown here is derived from an EMBL/GenBank/DDBJ whole genome shotgun (WGS) entry which is preliminary data.</text>
</comment>
<dbReference type="Pfam" id="PF01266">
    <property type="entry name" value="DAO"/>
    <property type="match status" value="1"/>
</dbReference>
<dbReference type="EMBL" id="JACHKA010000001">
    <property type="protein sequence ID" value="MBB5986947.1"/>
    <property type="molecule type" value="Genomic_DNA"/>
</dbReference>
<evidence type="ECO:0000259" key="7">
    <source>
        <dbReference type="Pfam" id="PF05199"/>
    </source>
</evidence>
<sequence length="526" mass="58016">MAEDARGLGNETIEADLCIIGAGAAGITLASKFANSNIRVLLLESGGPSIDRETERLNSEATVTGLGYPLQASRLRFIGGTTNHWAGNCYRFLERDFEAKPGIAHTGWPIRLSDVEPFLPEASQIALFREEPADWDPADWRKRLHTAAWDIDPGKFTSRVTFLANNPATDDKTFANYLPRFEKAPNVRFLTNANVVELIGGGSVESARVRTIAGNEMTVRAKTFILATGGVENARLLLASRRSNPNGMGNQNDQVGRYFGDHVVISQYFVRNPDIPLDRLILQQPFYRDTEAFSHFVIGDEAFREQGLDDVFLRFDPVPEKPREGELALWRLKDAVAGGSPGQIKGADVVAAITRPHESGGALLRRAVCRNGDPIAFKVAGRLTPRPHPDSRITLSDRTDKVGMPIANLNWALADEGKHSLHRAFELFAQEAGRLNLGRFQLTFDPAQPWPDYPEMDVGFHHTCSTRMSDDPRNGVVDRNCRVHGMDNLYVAGSSVFSTAGSGSPTMMLVALSLRLADHLRKERFA</sequence>
<proteinExistence type="inferred from homology"/>
<dbReference type="InterPro" id="IPR006076">
    <property type="entry name" value="FAD-dep_OxRdtase"/>
</dbReference>
<protein>
    <submittedName>
        <fullName evidence="8">Choline dehydrogenase-like flavoprotein</fullName>
    </submittedName>
</protein>
<evidence type="ECO:0000256" key="2">
    <source>
        <dbReference type="ARBA" id="ARBA00010790"/>
    </source>
</evidence>
<dbReference type="PANTHER" id="PTHR42784">
    <property type="entry name" value="PYRANOSE 2-OXIDASE"/>
    <property type="match status" value="1"/>
</dbReference>
<dbReference type="PRINTS" id="PR00469">
    <property type="entry name" value="PNDRDTASEII"/>
</dbReference>
<feature type="domain" description="FAD dependent oxidoreductase" evidence="6">
    <location>
        <begin position="16"/>
        <end position="230"/>
    </location>
</feature>
<keyword evidence="4" id="KW-0274">FAD</keyword>
<gene>
    <name evidence="8" type="ORF">HNP60_002921</name>
</gene>
<dbReference type="Proteomes" id="UP001138540">
    <property type="component" value="Unassembled WGS sequence"/>
</dbReference>
<evidence type="ECO:0000256" key="4">
    <source>
        <dbReference type="ARBA" id="ARBA00022827"/>
    </source>
</evidence>
<keyword evidence="9" id="KW-1185">Reference proteome</keyword>
<evidence type="ECO:0000256" key="1">
    <source>
        <dbReference type="ARBA" id="ARBA00001974"/>
    </source>
</evidence>
<accession>A0ABR6NJW8</accession>
<dbReference type="RefSeq" id="WP_184155054.1">
    <property type="nucleotide sequence ID" value="NZ_JACHKA010000001.1"/>
</dbReference>
<dbReference type="InterPro" id="IPR051473">
    <property type="entry name" value="P2Ox-like"/>
</dbReference>
<comment type="cofactor">
    <cofactor evidence="1">
        <name>FAD</name>
        <dbReference type="ChEBI" id="CHEBI:57692"/>
    </cofactor>
</comment>
<keyword evidence="3" id="KW-0285">Flavoprotein</keyword>
<name>A0ABR6NJW8_9SPHN</name>
<dbReference type="Pfam" id="PF05199">
    <property type="entry name" value="GMC_oxred_C"/>
    <property type="match status" value="1"/>
</dbReference>
<evidence type="ECO:0000256" key="5">
    <source>
        <dbReference type="ARBA" id="ARBA00023002"/>
    </source>
</evidence>
<dbReference type="SUPFAM" id="SSF51905">
    <property type="entry name" value="FAD/NAD(P)-binding domain"/>
    <property type="match status" value="1"/>
</dbReference>
<organism evidence="8 9">
    <name type="scientific">Sphingobium lignivorans</name>
    <dbReference type="NCBI Taxonomy" id="2735886"/>
    <lineage>
        <taxon>Bacteria</taxon>
        <taxon>Pseudomonadati</taxon>
        <taxon>Pseudomonadota</taxon>
        <taxon>Alphaproteobacteria</taxon>
        <taxon>Sphingomonadales</taxon>
        <taxon>Sphingomonadaceae</taxon>
        <taxon>Sphingobium</taxon>
    </lineage>
</organism>
<feature type="domain" description="Glucose-methanol-choline oxidoreductase C-terminal" evidence="7">
    <location>
        <begin position="387"/>
        <end position="512"/>
    </location>
</feature>
<evidence type="ECO:0000313" key="8">
    <source>
        <dbReference type="EMBL" id="MBB5986947.1"/>
    </source>
</evidence>
<evidence type="ECO:0000259" key="6">
    <source>
        <dbReference type="Pfam" id="PF01266"/>
    </source>
</evidence>
<dbReference type="Gene3D" id="3.50.50.60">
    <property type="entry name" value="FAD/NAD(P)-binding domain"/>
    <property type="match status" value="2"/>
</dbReference>
<dbReference type="InterPro" id="IPR036188">
    <property type="entry name" value="FAD/NAD-bd_sf"/>
</dbReference>
<comment type="similarity">
    <text evidence="2">Belongs to the GMC oxidoreductase family.</text>
</comment>